<accession>A0A151HYZ7</accession>
<name>A0A151HYZ7_9HYME</name>
<dbReference type="AlphaFoldDB" id="A0A151HYZ7"/>
<proteinExistence type="predicted"/>
<sequence length="183" mass="20654">MLCGTTPIMSFMINIELKLLKFNPITNKLIGQYFDLRLLCIIKGGQVCDIFHMYHIPSLHIIFALAHVNLNKPKFWYTTSHDPVRLHQEVTDKIVAIKPRVAPVISRLRQTAPLTSSATGYSTHNCSYKTSETYKGNFFLRLCILLSLAHKANLPIKAYKQTILAHVITPCKNSSLATPMNVS</sequence>
<protein>
    <submittedName>
        <fullName evidence="1">Uncharacterized protein</fullName>
    </submittedName>
</protein>
<gene>
    <name evidence="1" type="ORF">ALC53_12627</name>
</gene>
<evidence type="ECO:0000313" key="2">
    <source>
        <dbReference type="Proteomes" id="UP000078540"/>
    </source>
</evidence>
<reference evidence="1 2" key="1">
    <citation type="submission" date="2015-09" db="EMBL/GenBank/DDBJ databases">
        <title>Atta colombica WGS genome.</title>
        <authorList>
            <person name="Nygaard S."/>
            <person name="Hu H."/>
            <person name="Boomsma J."/>
            <person name="Zhang G."/>
        </authorList>
    </citation>
    <scope>NUCLEOTIDE SEQUENCE [LARGE SCALE GENOMIC DNA]</scope>
    <source>
        <strain evidence="1">Treedump-2</strain>
        <tissue evidence="1">Whole body</tissue>
    </source>
</reference>
<evidence type="ECO:0000313" key="1">
    <source>
        <dbReference type="EMBL" id="KYM76935.1"/>
    </source>
</evidence>
<keyword evidence="2" id="KW-1185">Reference proteome</keyword>
<organism evidence="1 2">
    <name type="scientific">Atta colombica</name>
    <dbReference type="NCBI Taxonomy" id="520822"/>
    <lineage>
        <taxon>Eukaryota</taxon>
        <taxon>Metazoa</taxon>
        <taxon>Ecdysozoa</taxon>
        <taxon>Arthropoda</taxon>
        <taxon>Hexapoda</taxon>
        <taxon>Insecta</taxon>
        <taxon>Pterygota</taxon>
        <taxon>Neoptera</taxon>
        <taxon>Endopterygota</taxon>
        <taxon>Hymenoptera</taxon>
        <taxon>Apocrita</taxon>
        <taxon>Aculeata</taxon>
        <taxon>Formicoidea</taxon>
        <taxon>Formicidae</taxon>
        <taxon>Myrmicinae</taxon>
        <taxon>Atta</taxon>
    </lineage>
</organism>
<dbReference type="EMBL" id="KQ976714">
    <property type="protein sequence ID" value="KYM76935.1"/>
    <property type="molecule type" value="Genomic_DNA"/>
</dbReference>
<dbReference type="Proteomes" id="UP000078540">
    <property type="component" value="Unassembled WGS sequence"/>
</dbReference>